<keyword evidence="5" id="KW-1185">Reference proteome</keyword>
<comment type="function">
    <text evidence="3">Cyclic amide hydrolase of unknown substrate specificity. Catalyzes the hydrolytic ring-opening of a cyclic amide. Does not act on cyanuric acid nor barbituric acid.</text>
</comment>
<comment type="caution">
    <text evidence="4">The sequence shown here is derived from an EMBL/GenBank/DDBJ whole genome shotgun (WGS) entry which is preliminary data.</text>
</comment>
<comment type="subunit">
    <text evidence="3">Homotetramer.</text>
</comment>
<sequence length="382" mass="40476">MNTSTSQQWIDVGVFRLPMSAPEDVSGLQHLLETQQIQAADIVAIIAQTEGTGYARGYASLCLQLLLSQYLQISVEDVFHRIPMMMIGLCGGLMSPHYTIFTRKAVAAPSAPPQEKRLAVGIADTRVLLPEEYGTMTQVELVAEAVEAAIAQAGISSLNDVHCVEIKCPAMTLARLQDAEKRRVKVVNTNLNQASSMAKGACALGIGLALKEIPQEKLDDRAINSNHALYTNRGSVSAGGEQSACRVLVMGNSEFSASRYRVGSGVMQDQLDTTGVYAALKSAGLNCQIPLTTDQQNKITQVFVNCGADAVTAVGNRRHTMHSDFLAGYTGIMAKAVANAIVASVVGDTMILASAGNEHQGARGSNLVAAIVDAGTMQCLAH</sequence>
<dbReference type="AlphaFoldDB" id="A0A1U7HWW1"/>
<dbReference type="InterPro" id="IPR043006">
    <property type="entry name" value="AtzD/Barbiturase_RUB"/>
</dbReference>
<dbReference type="InterPro" id="IPR043007">
    <property type="entry name" value="AtzD/Barbiturase_RUC"/>
</dbReference>
<dbReference type="RefSeq" id="WP_073548542.1">
    <property type="nucleotide sequence ID" value="NZ_CAWMVK010000034.1"/>
</dbReference>
<feature type="region of interest" description="RU A" evidence="3">
    <location>
        <begin position="1"/>
        <end position="107"/>
    </location>
</feature>
<feature type="region of interest" description="RU B" evidence="3">
    <location>
        <begin position="117"/>
        <end position="254"/>
    </location>
</feature>
<feature type="binding site" evidence="3">
    <location>
        <position position="335"/>
    </location>
    <ligand>
        <name>substrate</name>
    </ligand>
</feature>
<feature type="binding site" evidence="3">
    <location>
        <position position="56"/>
    </location>
    <ligand>
        <name>substrate</name>
    </ligand>
</feature>
<dbReference type="Gene3D" id="3.30.1330.180">
    <property type="entry name" value="Cyanuric acid hydrolase/Barbiturase, RU B"/>
    <property type="match status" value="1"/>
</dbReference>
<comment type="domain">
    <text evidence="3">The monomer structure is formed from three repeating units (RUs) that share the same structure as one another. The monomer and the active site possess nearly threefold rotational symmetry, to the extent that the active site possesses three potential Ser-Lys catalytic dyads, but one of the 3 active site surfaces varies in composition suggesting it is involved in confering substrate specificity.</text>
</comment>
<organism evidence="4 5">
    <name type="scientific">Chroogloeocystis siderophila 5.2 s.c.1</name>
    <dbReference type="NCBI Taxonomy" id="247279"/>
    <lineage>
        <taxon>Bacteria</taxon>
        <taxon>Bacillati</taxon>
        <taxon>Cyanobacteriota</taxon>
        <taxon>Cyanophyceae</taxon>
        <taxon>Oscillatoriophycideae</taxon>
        <taxon>Chroococcales</taxon>
        <taxon>Chroococcaceae</taxon>
        <taxon>Chroogloeocystis</taxon>
    </lineage>
</organism>
<evidence type="ECO:0000313" key="4">
    <source>
        <dbReference type="EMBL" id="OKH28083.1"/>
    </source>
</evidence>
<evidence type="ECO:0000256" key="2">
    <source>
        <dbReference type="ARBA" id="ARBA00022801"/>
    </source>
</evidence>
<feature type="site" description="Important for substrate specificity" evidence="3">
    <location>
        <position position="330"/>
    </location>
</feature>
<dbReference type="STRING" id="247279.NIES1031_05785"/>
<evidence type="ECO:0000313" key="5">
    <source>
        <dbReference type="Proteomes" id="UP000185984"/>
    </source>
</evidence>
<reference evidence="4 5" key="1">
    <citation type="submission" date="2016-11" db="EMBL/GenBank/DDBJ databases">
        <title>Draft Genome Sequences of Nine Cyanobacterial Strains from Diverse Habitats.</title>
        <authorList>
            <person name="Zhu T."/>
            <person name="Hou S."/>
            <person name="Lu X."/>
            <person name="Hess W.R."/>
        </authorList>
    </citation>
    <scope>NUCLEOTIDE SEQUENCE [LARGE SCALE GENOMIC DNA]</scope>
    <source>
        <strain evidence="4 5">5.2 s.c.1</strain>
    </source>
</reference>
<feature type="active site" description="Nucleophile" evidence="3">
    <location>
        <position position="237"/>
    </location>
</feature>
<feature type="region of interest" description="RU C" evidence="3">
    <location>
        <begin position="260"/>
        <end position="382"/>
    </location>
</feature>
<keyword evidence="2 3" id="KW-0378">Hydrolase</keyword>
<dbReference type="GO" id="GO:0016812">
    <property type="term" value="F:hydrolase activity, acting on carbon-nitrogen (but not peptide) bonds, in cyclic amides"/>
    <property type="evidence" value="ECO:0007669"/>
    <property type="project" value="UniProtKB-UniRule"/>
</dbReference>
<dbReference type="InterPro" id="IPR043008">
    <property type="entry name" value="AtzD/Barbiturase_RUA"/>
</dbReference>
<dbReference type="InterPro" id="IPR014086">
    <property type="entry name" value="AtzD/Barbiturase"/>
</dbReference>
<dbReference type="HAMAP" id="MF_01989">
    <property type="entry name" value="Cyc_amidohydrol"/>
    <property type="match status" value="1"/>
</dbReference>
<dbReference type="EMBL" id="MRCC01000004">
    <property type="protein sequence ID" value="OKH28083.1"/>
    <property type="molecule type" value="Genomic_DNA"/>
</dbReference>
<dbReference type="Pfam" id="PF09663">
    <property type="entry name" value="Amido_AtzD_TrzD"/>
    <property type="match status" value="1"/>
</dbReference>
<feature type="binding site" evidence="3">
    <location>
        <begin position="237"/>
        <end position="238"/>
    </location>
    <ligand>
        <name>substrate</name>
    </ligand>
</feature>
<proteinExistence type="inferred from homology"/>
<comment type="caution">
    <text evidence="3">Lacks conserved residue(s) required for the propagation of feature annotation.</text>
</comment>
<evidence type="ECO:0000256" key="3">
    <source>
        <dbReference type="HAMAP-Rule" id="MF_01989"/>
    </source>
</evidence>
<comment type="similarity">
    <text evidence="1 3">Belongs to the cyclic amide hydrolase (CyAH) family.</text>
</comment>
<evidence type="ECO:0000256" key="1">
    <source>
        <dbReference type="ARBA" id="ARBA00010947"/>
    </source>
</evidence>
<gene>
    <name evidence="4" type="ORF">NIES1031_05785</name>
</gene>
<dbReference type="Gene3D" id="3.30.1330.170">
    <property type="entry name" value="Cyanuric acid hydrolase/Barbiturase, RU A"/>
    <property type="match status" value="1"/>
</dbReference>
<feature type="active site" evidence="3">
    <location>
        <position position="167"/>
    </location>
</feature>
<dbReference type="OrthoDB" id="569708at2"/>
<name>A0A1U7HWW1_9CHRO</name>
<protein>
    <recommendedName>
        <fullName evidence="3">Cyclic amide hydrolase</fullName>
        <shortName evidence="3">CyAH</shortName>
        <ecNumber evidence="3">3.5.2.-</ecNumber>
    </recommendedName>
    <alternativeName>
        <fullName evidence="3">Ring-opening amidohydrolase</fullName>
    </alternativeName>
</protein>
<accession>A0A1U7HWW1</accession>
<feature type="binding site" evidence="3">
    <location>
        <begin position="354"/>
        <end position="355"/>
    </location>
    <ligand>
        <name>substrate</name>
    </ligand>
</feature>
<dbReference type="Gene3D" id="3.30.1330.160">
    <property type="entry name" value="Cyanuric acid hydrolase/Barbituras, RU C"/>
    <property type="match status" value="1"/>
</dbReference>
<dbReference type="Proteomes" id="UP000185984">
    <property type="component" value="Unassembled WGS sequence"/>
</dbReference>
<dbReference type="EC" id="3.5.2.-" evidence="3"/>
<dbReference type="NCBIfam" id="TIGR02714">
    <property type="entry name" value="amido_AtzD_TrzD"/>
    <property type="match status" value="1"/>
</dbReference>